<name>A0A9P0D9Q3_9CUCU</name>
<organism evidence="1 2">
    <name type="scientific">Psylliodes chrysocephalus</name>
    <dbReference type="NCBI Taxonomy" id="3402493"/>
    <lineage>
        <taxon>Eukaryota</taxon>
        <taxon>Metazoa</taxon>
        <taxon>Ecdysozoa</taxon>
        <taxon>Arthropoda</taxon>
        <taxon>Hexapoda</taxon>
        <taxon>Insecta</taxon>
        <taxon>Pterygota</taxon>
        <taxon>Neoptera</taxon>
        <taxon>Endopterygota</taxon>
        <taxon>Coleoptera</taxon>
        <taxon>Polyphaga</taxon>
        <taxon>Cucujiformia</taxon>
        <taxon>Chrysomeloidea</taxon>
        <taxon>Chrysomelidae</taxon>
        <taxon>Galerucinae</taxon>
        <taxon>Alticini</taxon>
        <taxon>Psylliodes</taxon>
    </lineage>
</organism>
<proteinExistence type="predicted"/>
<reference evidence="1" key="1">
    <citation type="submission" date="2022-01" db="EMBL/GenBank/DDBJ databases">
        <authorList>
            <person name="King R."/>
        </authorList>
    </citation>
    <scope>NUCLEOTIDE SEQUENCE</scope>
</reference>
<dbReference type="OrthoDB" id="7489787at2759"/>
<evidence type="ECO:0000313" key="2">
    <source>
        <dbReference type="Proteomes" id="UP001153636"/>
    </source>
</evidence>
<accession>A0A9P0D9Q3</accession>
<dbReference type="EMBL" id="OV651820">
    <property type="protein sequence ID" value="CAH1114251.1"/>
    <property type="molecule type" value="Genomic_DNA"/>
</dbReference>
<protein>
    <submittedName>
        <fullName evidence="1">Uncharacterized protein</fullName>
    </submittedName>
</protein>
<evidence type="ECO:0000313" key="1">
    <source>
        <dbReference type="EMBL" id="CAH1114251.1"/>
    </source>
</evidence>
<gene>
    <name evidence="1" type="ORF">PSYICH_LOCUS14003</name>
</gene>
<dbReference type="AlphaFoldDB" id="A0A9P0D9Q3"/>
<dbReference type="Proteomes" id="UP001153636">
    <property type="component" value="Chromosome 8"/>
</dbReference>
<keyword evidence="2" id="KW-1185">Reference proteome</keyword>
<sequence length="101" mass="11449">MTVHKPDRVVVKTGERGTQVTVALAVNVLGNYIPPIFVFSRVRYQDHFLRGVPLELPTDLDGCKMKNFFNFLNIVNITLIVHLSTKLLYSSHTSIKALDYC</sequence>